<gene>
    <name evidence="8" type="ORF">GPECTOR_7g1146</name>
</gene>
<evidence type="ECO:0000256" key="5">
    <source>
        <dbReference type="ARBA" id="ARBA00023136"/>
    </source>
</evidence>
<evidence type="ECO:0000256" key="6">
    <source>
        <dbReference type="SAM" id="MobiDB-lite"/>
    </source>
</evidence>
<sequence>MLGAAAMHGGGASADHTAIAASATALGSLKEFGPADVISQSFGPTRPLWALMLHSQHGVAATTHHAATVATTAAAAPAAPLPDGDGDGLAVALLQQARGAVASTTSALRGAAAQCCDGYNRWLEESPLVCKIVTGNFFTVAGDMLAQVAVPGTAGGHGDVGTSSSSSSHDTELGDTSAAGAASTNGRRPIDLMRTARLCLETSAFGTPAAHWWFGLLDGRIMPDDPHCPAAVLTKMLLDQVLFAPFGLLVFFVLIKCLEGRPRDIPRTIRTSYVPALLGGYLLWPAAGLINFALLPNEYRLLFNNLVNIIWTCFLSIMSSGDASSCSSDNSSSQPATGAPAASPATPHSPPSSSETSQPPESPAFSAAATSATADAVTPSPAFAAASVAVVDSAASPVFAFTSAPACAPLCGPSSSAAAAIAAAAPSPDSPGPVSRVPDELAAAAFAFAAVSAAIDMPDRRWSYVMGLAVAAVEVALSSATHGSARDGQEGR</sequence>
<dbReference type="InterPro" id="IPR007248">
    <property type="entry name" value="Mpv17_PMP22"/>
</dbReference>
<accession>A0A150GU41</accession>
<feature type="transmembrane region" description="Helical" evidence="7">
    <location>
        <begin position="236"/>
        <end position="255"/>
    </location>
</feature>
<evidence type="ECO:0000256" key="7">
    <source>
        <dbReference type="SAM" id="Phobius"/>
    </source>
</evidence>
<dbReference type="PANTHER" id="PTHR11266">
    <property type="entry name" value="PEROXISOMAL MEMBRANE PROTEIN 2, PXMP2 MPV17"/>
    <property type="match status" value="1"/>
</dbReference>
<dbReference type="PANTHER" id="PTHR11266:SF17">
    <property type="entry name" value="PROTEIN MPV17"/>
    <property type="match status" value="1"/>
</dbReference>
<dbReference type="Pfam" id="PF04117">
    <property type="entry name" value="Mpv17_PMP22"/>
    <property type="match status" value="1"/>
</dbReference>
<evidence type="ECO:0000313" key="9">
    <source>
        <dbReference type="Proteomes" id="UP000075714"/>
    </source>
</evidence>
<comment type="similarity">
    <text evidence="2">Belongs to the peroxisomal membrane protein PXMP2/4 family.</text>
</comment>
<name>A0A150GU41_GONPE</name>
<comment type="caution">
    <text evidence="8">The sequence shown here is derived from an EMBL/GenBank/DDBJ whole genome shotgun (WGS) entry which is preliminary data.</text>
</comment>
<dbReference type="GO" id="GO:0005737">
    <property type="term" value="C:cytoplasm"/>
    <property type="evidence" value="ECO:0007669"/>
    <property type="project" value="TreeGrafter"/>
</dbReference>
<keyword evidence="5 7" id="KW-0472">Membrane</keyword>
<dbReference type="EMBL" id="LSYV01000008">
    <property type="protein sequence ID" value="KXZ53252.1"/>
    <property type="molecule type" value="Genomic_DNA"/>
</dbReference>
<dbReference type="OrthoDB" id="547514at2759"/>
<dbReference type="GO" id="GO:0016020">
    <property type="term" value="C:membrane"/>
    <property type="evidence" value="ECO:0007669"/>
    <property type="project" value="UniProtKB-SubCell"/>
</dbReference>
<dbReference type="STRING" id="33097.A0A150GU41"/>
<organism evidence="8 9">
    <name type="scientific">Gonium pectorale</name>
    <name type="common">Green alga</name>
    <dbReference type="NCBI Taxonomy" id="33097"/>
    <lineage>
        <taxon>Eukaryota</taxon>
        <taxon>Viridiplantae</taxon>
        <taxon>Chlorophyta</taxon>
        <taxon>core chlorophytes</taxon>
        <taxon>Chlorophyceae</taxon>
        <taxon>CS clade</taxon>
        <taxon>Chlamydomonadales</taxon>
        <taxon>Volvocaceae</taxon>
        <taxon>Gonium</taxon>
    </lineage>
</organism>
<keyword evidence="9" id="KW-1185">Reference proteome</keyword>
<evidence type="ECO:0000256" key="4">
    <source>
        <dbReference type="ARBA" id="ARBA00022989"/>
    </source>
</evidence>
<keyword evidence="4 7" id="KW-1133">Transmembrane helix</keyword>
<evidence type="ECO:0000256" key="1">
    <source>
        <dbReference type="ARBA" id="ARBA00004141"/>
    </source>
</evidence>
<protein>
    <submittedName>
        <fullName evidence="8">Uncharacterized protein</fullName>
    </submittedName>
</protein>
<evidence type="ECO:0000313" key="8">
    <source>
        <dbReference type="EMBL" id="KXZ53252.1"/>
    </source>
</evidence>
<feature type="region of interest" description="Disordered" evidence="6">
    <location>
        <begin position="327"/>
        <end position="370"/>
    </location>
</feature>
<dbReference type="Proteomes" id="UP000075714">
    <property type="component" value="Unassembled WGS sequence"/>
</dbReference>
<reference evidence="9" key="1">
    <citation type="journal article" date="2016" name="Nat. Commun.">
        <title>The Gonium pectorale genome demonstrates co-option of cell cycle regulation during the evolution of multicellularity.</title>
        <authorList>
            <person name="Hanschen E.R."/>
            <person name="Marriage T.N."/>
            <person name="Ferris P.J."/>
            <person name="Hamaji T."/>
            <person name="Toyoda A."/>
            <person name="Fujiyama A."/>
            <person name="Neme R."/>
            <person name="Noguchi H."/>
            <person name="Minakuchi Y."/>
            <person name="Suzuki M."/>
            <person name="Kawai-Toyooka H."/>
            <person name="Smith D.R."/>
            <person name="Sparks H."/>
            <person name="Anderson J."/>
            <person name="Bakaric R."/>
            <person name="Luria V."/>
            <person name="Karger A."/>
            <person name="Kirschner M.W."/>
            <person name="Durand P.M."/>
            <person name="Michod R.E."/>
            <person name="Nozaki H."/>
            <person name="Olson B.J."/>
        </authorList>
    </citation>
    <scope>NUCLEOTIDE SEQUENCE [LARGE SCALE GENOMIC DNA]</scope>
    <source>
        <strain evidence="9">NIES-2863</strain>
    </source>
</reference>
<proteinExistence type="inferred from homology"/>
<comment type="subcellular location">
    <subcellularLocation>
        <location evidence="1">Membrane</location>
        <topology evidence="1">Multi-pass membrane protein</topology>
    </subcellularLocation>
</comment>
<dbReference type="AlphaFoldDB" id="A0A150GU41"/>
<evidence type="ECO:0000256" key="2">
    <source>
        <dbReference type="ARBA" id="ARBA00006824"/>
    </source>
</evidence>
<keyword evidence="3 7" id="KW-0812">Transmembrane</keyword>
<feature type="transmembrane region" description="Helical" evidence="7">
    <location>
        <begin position="276"/>
        <end position="295"/>
    </location>
</feature>
<evidence type="ECO:0000256" key="3">
    <source>
        <dbReference type="ARBA" id="ARBA00022692"/>
    </source>
</evidence>
<feature type="region of interest" description="Disordered" evidence="6">
    <location>
        <begin position="156"/>
        <end position="184"/>
    </location>
</feature>